<protein>
    <recommendedName>
        <fullName evidence="3">AAA+ ATPase domain-containing protein</fullName>
    </recommendedName>
</protein>
<organism evidence="1 2">
    <name type="scientific">Candidatus Entotheonella gemina</name>
    <dbReference type="NCBI Taxonomy" id="1429439"/>
    <lineage>
        <taxon>Bacteria</taxon>
        <taxon>Pseudomonadati</taxon>
        <taxon>Nitrospinota/Tectimicrobiota group</taxon>
        <taxon>Candidatus Tectimicrobiota</taxon>
        <taxon>Candidatus Entotheonellia</taxon>
        <taxon>Candidatus Entotheonellales</taxon>
        <taxon>Candidatus Entotheonellaceae</taxon>
        <taxon>Candidatus Entotheonella</taxon>
    </lineage>
</organism>
<dbReference type="Proteomes" id="UP000019140">
    <property type="component" value="Unassembled WGS sequence"/>
</dbReference>
<dbReference type="InterPro" id="IPR027417">
    <property type="entry name" value="P-loop_NTPase"/>
</dbReference>
<dbReference type="Pfam" id="PF14516">
    <property type="entry name" value="AAA_35"/>
    <property type="match status" value="1"/>
</dbReference>
<evidence type="ECO:0000313" key="2">
    <source>
        <dbReference type="Proteomes" id="UP000019140"/>
    </source>
</evidence>
<sequence>MTGMVAQIEQGSYFTVYAPRQMGKTTLLRRIASILEDKPDYIPLALSFEAFEGWPVADFLSGFSLDLKRELESRGATSTDSDQSVQQVPDTFFALREFFLDLHRQVTPKRIVLIIDEFDSTPREAIAQLLQLWRQIYLSGTSPRSLHSVVLVGLQNIATLNLGRSSPFNIARQVEVPVFSDDEIRFFFEQYTAESGQGFTEDAITSIQQQTGGHPFLVNRLAVMLTEQLVPDRTQEIARLHVETAVRMLVTERNFNFETLIRRANPHRDVVLNILFGVHEVFNLNDPAIGDLQLHGVIRETPEGACQIANPIYSVVLLAAFRSRQSGLQGAILANGYDVRPHIVGDQLRIDQLLSRFRAFIERRGREAFQVTPTPREATGQYLLMAYLDWLVREIGGDLFTEVDSGNGRLALIVVYRGHRYIVETKVWRGQRGFDAGLEQLQGYLETEGETEGFYVIFHARPNVYGKLPDHQLEYTIQRGRITIHAYLVRLGDMFDATESS</sequence>
<comment type="caution">
    <text evidence="1">The sequence shown here is derived from an EMBL/GenBank/DDBJ whole genome shotgun (WGS) entry which is preliminary data.</text>
</comment>
<dbReference type="HOGENOM" id="CLU_039401_0_0_7"/>
<proteinExistence type="predicted"/>
<name>W4M269_9BACT</name>
<gene>
    <name evidence="1" type="ORF">ETSY2_29925</name>
</gene>
<accession>W4M269</accession>
<reference evidence="1 2" key="1">
    <citation type="journal article" date="2014" name="Nature">
        <title>An environmental bacterial taxon with a large and distinct metabolic repertoire.</title>
        <authorList>
            <person name="Wilson M.C."/>
            <person name="Mori T."/>
            <person name="Ruckert C."/>
            <person name="Uria A.R."/>
            <person name="Helf M.J."/>
            <person name="Takada K."/>
            <person name="Gernert C."/>
            <person name="Steffens U.A."/>
            <person name="Heycke N."/>
            <person name="Schmitt S."/>
            <person name="Rinke C."/>
            <person name="Helfrich E.J."/>
            <person name="Brachmann A.O."/>
            <person name="Gurgui C."/>
            <person name="Wakimoto T."/>
            <person name="Kracht M."/>
            <person name="Crusemann M."/>
            <person name="Hentschel U."/>
            <person name="Abe I."/>
            <person name="Matsunaga S."/>
            <person name="Kalinowski J."/>
            <person name="Takeyama H."/>
            <person name="Piel J."/>
        </authorList>
    </citation>
    <scope>NUCLEOTIDE SEQUENCE [LARGE SCALE GENOMIC DNA]</scope>
    <source>
        <strain evidence="2">TSY2</strain>
    </source>
</reference>
<dbReference type="SUPFAM" id="SSF52540">
    <property type="entry name" value="P-loop containing nucleoside triphosphate hydrolases"/>
    <property type="match status" value="1"/>
</dbReference>
<evidence type="ECO:0000313" key="1">
    <source>
        <dbReference type="EMBL" id="ETX04248.1"/>
    </source>
</evidence>
<dbReference type="PANTHER" id="PTHR34301">
    <property type="entry name" value="DNA-BINDING PROTEIN-RELATED"/>
    <property type="match status" value="1"/>
</dbReference>
<evidence type="ECO:0008006" key="3">
    <source>
        <dbReference type="Google" id="ProtNLM"/>
    </source>
</evidence>
<dbReference type="PANTHER" id="PTHR34301:SF8">
    <property type="entry name" value="ATPASE DOMAIN-CONTAINING PROTEIN"/>
    <property type="match status" value="1"/>
</dbReference>
<dbReference type="Gene3D" id="3.40.50.300">
    <property type="entry name" value="P-loop containing nucleotide triphosphate hydrolases"/>
    <property type="match status" value="1"/>
</dbReference>
<keyword evidence="2" id="KW-1185">Reference proteome</keyword>
<dbReference type="EMBL" id="AZHX01001265">
    <property type="protein sequence ID" value="ETX04248.1"/>
    <property type="molecule type" value="Genomic_DNA"/>
</dbReference>
<dbReference type="AlphaFoldDB" id="W4M269"/>